<feature type="chain" id="PRO_5024428588" evidence="9">
    <location>
        <begin position="31"/>
        <end position="573"/>
    </location>
</feature>
<dbReference type="Pfam" id="PF13947">
    <property type="entry name" value="GUB_WAK_bind"/>
    <property type="match status" value="1"/>
</dbReference>
<feature type="domain" description="Protein kinase" evidence="10">
    <location>
        <begin position="290"/>
        <end position="543"/>
    </location>
</feature>
<dbReference type="Proteomes" id="UP000327157">
    <property type="component" value="Chromosome 7"/>
</dbReference>
<evidence type="ECO:0000313" key="11">
    <source>
        <dbReference type="EMBL" id="KAB2595023.1"/>
    </source>
</evidence>
<dbReference type="GO" id="GO:0030247">
    <property type="term" value="F:polysaccharide binding"/>
    <property type="evidence" value="ECO:0007669"/>
    <property type="project" value="InterPro"/>
</dbReference>
<accession>A0A5N5EWV8</accession>
<keyword evidence="11" id="KW-0418">Kinase</keyword>
<keyword evidence="2" id="KW-0723">Serine/threonine-protein kinase</keyword>
<evidence type="ECO:0000256" key="1">
    <source>
        <dbReference type="ARBA" id="ARBA00004479"/>
    </source>
</evidence>
<dbReference type="Pfam" id="PF00069">
    <property type="entry name" value="Pkinase"/>
    <property type="match status" value="1"/>
</dbReference>
<dbReference type="PROSITE" id="PS50011">
    <property type="entry name" value="PROTEIN_KINASE_DOM"/>
    <property type="match status" value="1"/>
</dbReference>
<evidence type="ECO:0000256" key="2">
    <source>
        <dbReference type="ARBA" id="ARBA00022527"/>
    </source>
</evidence>
<keyword evidence="5 8" id="KW-1133">Transmembrane helix</keyword>
<keyword evidence="11" id="KW-0808">Transferase</keyword>
<reference evidence="11 12" key="1">
    <citation type="submission" date="2019-09" db="EMBL/GenBank/DDBJ databases">
        <authorList>
            <person name="Ou C."/>
        </authorList>
    </citation>
    <scope>NUCLEOTIDE SEQUENCE [LARGE SCALE GENOMIC DNA]</scope>
    <source>
        <strain evidence="11">S2</strain>
        <tissue evidence="11">Leaf</tissue>
    </source>
</reference>
<sequence>MESGKALSAWFVVVTFFAIALLGETSNAKASSCPPSSCGNIQNISYPFRLQDDPKNCSESIYNLFCEDNVTVLRFNSGRYYVKSINYNNNTIRVVDPGFDHNNCSSVPLYSLSSDSISFGSPYSVYSYDIHYRIVWISRAITFLNCASPVNSSLYVETAPCINISRSGSTTLSELKTYSYVAVGPMIALDLEEGCSIGWTSMASWTENHRNATSYCYIHNALVYGFELQAWILISTSGLMFGAPCVIWLLAWKWRRRNLSMYGAIEDFLQADNSLIPIRYSYSVVKKMTNRLKDKPGEGGYGCVFKGNLRGGRFGAIKMLGKSKANGQDFVNEVATVGRIHHVNVVQLVGYCVEGSNRCLVYDFMLNGSLDKYVYLKEGTTHLIARGIEYLHQGCNVQILHFDIKPHNILLDENFNPKISDFGLAKLYATDDSIVLLTGARGTVGYMAPELFYKNIGGVSYKADVYSFGIIRANFTCHDRYNEGTDLEMSDATEEEKKMVKKMVITALWCIQMKPGDRPSMNKVIEMLEGDAECLQMPPKPFLFPQEIPVGDPQNNPNLTCSNTKLTWTLSGR</sequence>
<dbReference type="InterPro" id="IPR008271">
    <property type="entry name" value="Ser/Thr_kinase_AS"/>
</dbReference>
<organism evidence="11 12">
    <name type="scientific">Pyrus ussuriensis x Pyrus communis</name>
    <dbReference type="NCBI Taxonomy" id="2448454"/>
    <lineage>
        <taxon>Eukaryota</taxon>
        <taxon>Viridiplantae</taxon>
        <taxon>Streptophyta</taxon>
        <taxon>Embryophyta</taxon>
        <taxon>Tracheophyta</taxon>
        <taxon>Spermatophyta</taxon>
        <taxon>Magnoliopsida</taxon>
        <taxon>eudicotyledons</taxon>
        <taxon>Gunneridae</taxon>
        <taxon>Pentapetalae</taxon>
        <taxon>rosids</taxon>
        <taxon>fabids</taxon>
        <taxon>Rosales</taxon>
        <taxon>Rosaceae</taxon>
        <taxon>Amygdaloideae</taxon>
        <taxon>Maleae</taxon>
        <taxon>Pyrus</taxon>
    </lineage>
</organism>
<dbReference type="GO" id="GO:0004674">
    <property type="term" value="F:protein serine/threonine kinase activity"/>
    <property type="evidence" value="ECO:0007669"/>
    <property type="project" value="UniProtKB-KW"/>
</dbReference>
<keyword evidence="7" id="KW-0325">Glycoprotein</keyword>
<evidence type="ECO:0000256" key="8">
    <source>
        <dbReference type="SAM" id="Phobius"/>
    </source>
</evidence>
<evidence type="ECO:0000256" key="9">
    <source>
        <dbReference type="SAM" id="SignalP"/>
    </source>
</evidence>
<dbReference type="Gene3D" id="3.30.200.20">
    <property type="entry name" value="Phosphorylase Kinase, domain 1"/>
    <property type="match status" value="1"/>
</dbReference>
<dbReference type="PROSITE" id="PS00108">
    <property type="entry name" value="PROTEIN_KINASE_ST"/>
    <property type="match status" value="1"/>
</dbReference>
<reference evidence="12" key="2">
    <citation type="submission" date="2019-10" db="EMBL/GenBank/DDBJ databases">
        <title>A de novo genome assembly of a pear dwarfing rootstock.</title>
        <authorList>
            <person name="Wang F."/>
            <person name="Wang J."/>
            <person name="Li S."/>
            <person name="Zhang Y."/>
            <person name="Fang M."/>
            <person name="Ma L."/>
            <person name="Zhao Y."/>
            <person name="Jiang S."/>
        </authorList>
    </citation>
    <scope>NUCLEOTIDE SEQUENCE [LARGE SCALE GENOMIC DNA]</scope>
</reference>
<dbReference type="AlphaFoldDB" id="A0A5N5EWV8"/>
<comment type="caution">
    <text evidence="11">The sequence shown here is derived from an EMBL/GenBank/DDBJ whole genome shotgun (WGS) entry which is preliminary data.</text>
</comment>
<evidence type="ECO:0000256" key="6">
    <source>
        <dbReference type="ARBA" id="ARBA00023136"/>
    </source>
</evidence>
<reference evidence="11 12" key="3">
    <citation type="submission" date="2019-11" db="EMBL/GenBank/DDBJ databases">
        <title>A de novo genome assembly of a pear dwarfing rootstock.</title>
        <authorList>
            <person name="Wang F."/>
            <person name="Wang J."/>
            <person name="Li S."/>
            <person name="Zhang Y."/>
            <person name="Fang M."/>
            <person name="Ma L."/>
            <person name="Zhao Y."/>
            <person name="Jiang S."/>
        </authorList>
    </citation>
    <scope>NUCLEOTIDE SEQUENCE [LARGE SCALE GENOMIC DNA]</scope>
    <source>
        <strain evidence="11">S2</strain>
        <tissue evidence="11">Leaf</tissue>
    </source>
</reference>
<keyword evidence="4 9" id="KW-0732">Signal</keyword>
<name>A0A5N5EWV8_9ROSA</name>
<dbReference type="InterPro" id="IPR011009">
    <property type="entry name" value="Kinase-like_dom_sf"/>
</dbReference>
<dbReference type="InterPro" id="IPR025287">
    <property type="entry name" value="WAK_GUB"/>
</dbReference>
<keyword evidence="11" id="KW-0675">Receptor</keyword>
<evidence type="ECO:0000256" key="7">
    <source>
        <dbReference type="ARBA" id="ARBA00023180"/>
    </source>
</evidence>
<dbReference type="PANTHER" id="PTHR27009">
    <property type="entry name" value="RUST RESISTANCE KINASE LR10-RELATED"/>
    <property type="match status" value="1"/>
</dbReference>
<evidence type="ECO:0000256" key="4">
    <source>
        <dbReference type="ARBA" id="ARBA00022729"/>
    </source>
</evidence>
<dbReference type="EMBL" id="SMOL01000781">
    <property type="protein sequence ID" value="KAB2595023.1"/>
    <property type="molecule type" value="Genomic_DNA"/>
</dbReference>
<evidence type="ECO:0000259" key="10">
    <source>
        <dbReference type="PROSITE" id="PS50011"/>
    </source>
</evidence>
<feature type="transmembrane region" description="Helical" evidence="8">
    <location>
        <begin position="230"/>
        <end position="251"/>
    </location>
</feature>
<dbReference type="GO" id="GO:0016020">
    <property type="term" value="C:membrane"/>
    <property type="evidence" value="ECO:0007669"/>
    <property type="project" value="UniProtKB-SubCell"/>
</dbReference>
<proteinExistence type="predicted"/>
<dbReference type="OrthoDB" id="544400at2759"/>
<dbReference type="SUPFAM" id="SSF56112">
    <property type="entry name" value="Protein kinase-like (PK-like)"/>
    <property type="match status" value="1"/>
</dbReference>
<dbReference type="SMART" id="SM00220">
    <property type="entry name" value="S_TKc"/>
    <property type="match status" value="1"/>
</dbReference>
<dbReference type="InterPro" id="IPR045874">
    <property type="entry name" value="LRK10/LRL21-25-like"/>
</dbReference>
<evidence type="ECO:0000256" key="5">
    <source>
        <dbReference type="ARBA" id="ARBA00022989"/>
    </source>
</evidence>
<keyword evidence="12" id="KW-1185">Reference proteome</keyword>
<dbReference type="GO" id="GO:0005524">
    <property type="term" value="F:ATP binding"/>
    <property type="evidence" value="ECO:0007669"/>
    <property type="project" value="InterPro"/>
</dbReference>
<dbReference type="InterPro" id="IPR000719">
    <property type="entry name" value="Prot_kinase_dom"/>
</dbReference>
<evidence type="ECO:0000256" key="3">
    <source>
        <dbReference type="ARBA" id="ARBA00022692"/>
    </source>
</evidence>
<keyword evidence="6 8" id="KW-0472">Membrane</keyword>
<comment type="subcellular location">
    <subcellularLocation>
        <location evidence="1">Membrane</location>
        <topology evidence="1">Single-pass type I membrane protein</topology>
    </subcellularLocation>
</comment>
<protein>
    <submittedName>
        <fullName evidence="11">Receptor-like protein kinase</fullName>
    </submittedName>
</protein>
<keyword evidence="3 8" id="KW-0812">Transmembrane</keyword>
<evidence type="ECO:0000313" key="12">
    <source>
        <dbReference type="Proteomes" id="UP000327157"/>
    </source>
</evidence>
<feature type="signal peptide" evidence="9">
    <location>
        <begin position="1"/>
        <end position="30"/>
    </location>
</feature>
<dbReference type="Gene3D" id="1.10.510.10">
    <property type="entry name" value="Transferase(Phosphotransferase) domain 1"/>
    <property type="match status" value="1"/>
</dbReference>
<gene>
    <name evidence="11" type="ORF">D8674_030473</name>
</gene>